<evidence type="ECO:0000256" key="13">
    <source>
        <dbReference type="SAM" id="Phobius"/>
    </source>
</evidence>
<evidence type="ECO:0000313" key="15">
    <source>
        <dbReference type="Ensembl" id="ENSTRUP00000020606.1"/>
    </source>
</evidence>
<evidence type="ECO:0000256" key="3">
    <source>
        <dbReference type="ARBA" id="ARBA00022475"/>
    </source>
</evidence>
<evidence type="ECO:0000256" key="1">
    <source>
        <dbReference type="ARBA" id="ARBA00004424"/>
    </source>
</evidence>
<dbReference type="PROSITE" id="PS51225">
    <property type="entry name" value="MARVEL"/>
    <property type="match status" value="1"/>
</dbReference>
<dbReference type="PRINTS" id="PR01884">
    <property type="entry name" value="MALPROTEIN"/>
</dbReference>
<dbReference type="RefSeq" id="XP_003967065.1">
    <property type="nucleotide sequence ID" value="XM_003967016.3"/>
</dbReference>
<feature type="compositionally biased region" description="Polar residues" evidence="12">
    <location>
        <begin position="7"/>
        <end position="21"/>
    </location>
</feature>
<dbReference type="GeneTree" id="ENSGT00940000156011"/>
<evidence type="ECO:0000256" key="6">
    <source>
        <dbReference type="ARBA" id="ARBA00023136"/>
    </source>
</evidence>
<keyword evidence="4 11" id="KW-0812">Transmembrane</keyword>
<dbReference type="InterPro" id="IPR013295">
    <property type="entry name" value="MAL"/>
</dbReference>
<dbReference type="InParanoid" id="H2T7G6"/>
<evidence type="ECO:0000256" key="12">
    <source>
        <dbReference type="SAM" id="MobiDB-lite"/>
    </source>
</evidence>
<dbReference type="RefSeq" id="XP_029697814.1">
    <property type="nucleotide sequence ID" value="XM_029841954.1"/>
</dbReference>
<dbReference type="Ensembl" id="ENSTRUT00000020691.3">
    <property type="protein sequence ID" value="ENSTRUP00000020606.1"/>
    <property type="gene ID" value="ENSTRUG00000008233.3"/>
</dbReference>
<dbReference type="GO" id="GO:0005768">
    <property type="term" value="C:endosome"/>
    <property type="evidence" value="ECO:0007669"/>
    <property type="project" value="Ensembl"/>
</dbReference>
<sequence length="175" mass="19064">MADFPSKVSTETSSPHSQGGNSFRGVTGMMDMSFLRSIVAILMIIEIVLGMIHWALIASTPYVHAAAYGWVMFVAVTLWLLTIGLFVVGLFSINRMISVPWVLVMMIYNGVAAVLYLTAFLTNAATAHRGFFFEDYLGAAAFFGAVVTLAYGISAVFSYLEWKRDRGNVASTVPA</sequence>
<dbReference type="GO" id="GO:0048546">
    <property type="term" value="P:digestive tract morphogenesis"/>
    <property type="evidence" value="ECO:0007669"/>
    <property type="project" value="Ensembl"/>
</dbReference>
<dbReference type="STRING" id="31033.ENSTRUP00000020606"/>
<dbReference type="PANTHER" id="PTHR22776">
    <property type="entry name" value="MARVEL-CONTAINING POTENTIAL LIPID RAFT-ASSOCIATED PROTEIN"/>
    <property type="match status" value="1"/>
</dbReference>
<comment type="subcellular location">
    <subcellularLocation>
        <location evidence="1">Apical cell membrane</location>
        <topology evidence="1">Multi-pass membrane protein</topology>
    </subcellularLocation>
    <subcellularLocation>
        <location evidence="8">Myelin membrane</location>
        <topology evidence="8">Multi-pass membrane protein</topology>
    </subcellularLocation>
</comment>
<dbReference type="GO" id="GO:0019911">
    <property type="term" value="F:structural constituent of myelin sheath"/>
    <property type="evidence" value="ECO:0007669"/>
    <property type="project" value="TreeGrafter"/>
</dbReference>
<evidence type="ECO:0000259" key="14">
    <source>
        <dbReference type="PROSITE" id="PS51225"/>
    </source>
</evidence>
<dbReference type="InterPro" id="IPR008253">
    <property type="entry name" value="Marvel"/>
</dbReference>
<dbReference type="OrthoDB" id="6258237at2759"/>
<comment type="subunit">
    <text evidence="2">Forms oligomers.</text>
</comment>
<feature type="transmembrane region" description="Helical" evidence="13">
    <location>
        <begin position="68"/>
        <end position="91"/>
    </location>
</feature>
<feature type="transmembrane region" description="Helical" evidence="13">
    <location>
        <begin position="34"/>
        <end position="56"/>
    </location>
</feature>
<organism evidence="15 16">
    <name type="scientific">Takifugu rubripes</name>
    <name type="common">Japanese pufferfish</name>
    <name type="synonym">Fugu rubripes</name>
    <dbReference type="NCBI Taxonomy" id="31033"/>
    <lineage>
        <taxon>Eukaryota</taxon>
        <taxon>Metazoa</taxon>
        <taxon>Chordata</taxon>
        <taxon>Craniata</taxon>
        <taxon>Vertebrata</taxon>
        <taxon>Euteleostomi</taxon>
        <taxon>Actinopterygii</taxon>
        <taxon>Neopterygii</taxon>
        <taxon>Teleostei</taxon>
        <taxon>Neoteleostei</taxon>
        <taxon>Acanthomorphata</taxon>
        <taxon>Eupercaria</taxon>
        <taxon>Tetraodontiformes</taxon>
        <taxon>Tetradontoidea</taxon>
        <taxon>Tetraodontidae</taxon>
        <taxon>Takifugu</taxon>
    </lineage>
</organism>
<reference evidence="15 16" key="1">
    <citation type="journal article" date="2011" name="Genome Biol. Evol.">
        <title>Integration of the genetic map and genome assembly of fugu facilitates insights into distinct features of genome evolution in teleosts and mammals.</title>
        <authorList>
            <person name="Kai W."/>
            <person name="Kikuchi K."/>
            <person name="Tohari S."/>
            <person name="Chew A.K."/>
            <person name="Tay A."/>
            <person name="Fujiwara A."/>
            <person name="Hosoya S."/>
            <person name="Suetake H."/>
            <person name="Naruse K."/>
            <person name="Brenner S."/>
            <person name="Suzuki Y."/>
            <person name="Venkatesh B."/>
        </authorList>
    </citation>
    <scope>NUCLEOTIDE SEQUENCE [LARGE SCALE GENOMIC DNA]</scope>
</reference>
<keyword evidence="6 11" id="KW-0472">Membrane</keyword>
<dbReference type="KEGG" id="tru:101073143"/>
<dbReference type="GeneID" id="101073143"/>
<comment type="similarity">
    <text evidence="7">Belongs to the MAL family.</text>
</comment>
<evidence type="ECO:0000256" key="2">
    <source>
        <dbReference type="ARBA" id="ARBA00011815"/>
    </source>
</evidence>
<evidence type="ECO:0000256" key="7">
    <source>
        <dbReference type="ARBA" id="ARBA00034721"/>
    </source>
</evidence>
<dbReference type="GO" id="GO:0042552">
    <property type="term" value="P:myelination"/>
    <property type="evidence" value="ECO:0007669"/>
    <property type="project" value="TreeGrafter"/>
</dbReference>
<gene>
    <name evidence="15" type="primary">pllp</name>
</gene>
<dbReference type="AlphaFoldDB" id="H2T7G6"/>
<dbReference type="Proteomes" id="UP000005226">
    <property type="component" value="Chromosome 9"/>
</dbReference>
<feature type="transmembrane region" description="Helical" evidence="13">
    <location>
        <begin position="139"/>
        <end position="160"/>
    </location>
</feature>
<dbReference type="HOGENOM" id="CLU_103581_2_0_1"/>
<evidence type="ECO:0000256" key="8">
    <source>
        <dbReference type="ARBA" id="ARBA00049979"/>
    </source>
</evidence>
<dbReference type="PANTHER" id="PTHR22776:SF9">
    <property type="entry name" value="PLASMOLIPIN"/>
    <property type="match status" value="1"/>
</dbReference>
<feature type="transmembrane region" description="Helical" evidence="13">
    <location>
        <begin position="98"/>
        <end position="119"/>
    </location>
</feature>
<feature type="region of interest" description="Disordered" evidence="12">
    <location>
        <begin position="1"/>
        <end position="22"/>
    </location>
</feature>
<protein>
    <recommendedName>
        <fullName evidence="9">Plasmolipin</fullName>
    </recommendedName>
    <alternativeName>
        <fullName evidence="10">Plasma membrane proteolipid</fullName>
    </alternativeName>
</protein>
<dbReference type="OMA" id="MYATAFI"/>
<keyword evidence="16" id="KW-1185">Reference proteome</keyword>
<dbReference type="CTD" id="51090"/>
<keyword evidence="3" id="KW-1003">Cell membrane</keyword>
<evidence type="ECO:0000256" key="10">
    <source>
        <dbReference type="ARBA" id="ARBA00050050"/>
    </source>
</evidence>
<dbReference type="GO" id="GO:0043209">
    <property type="term" value="C:myelin sheath"/>
    <property type="evidence" value="ECO:0007669"/>
    <property type="project" value="UniProtKB-SubCell"/>
</dbReference>
<dbReference type="FunCoup" id="H2T7G6">
    <property type="interactions" value="591"/>
</dbReference>
<dbReference type="GO" id="GO:0030100">
    <property type="term" value="P:regulation of endocytosis"/>
    <property type="evidence" value="ECO:0007669"/>
    <property type="project" value="Ensembl"/>
</dbReference>
<evidence type="ECO:0000256" key="5">
    <source>
        <dbReference type="ARBA" id="ARBA00022989"/>
    </source>
</evidence>
<dbReference type="Pfam" id="PF01284">
    <property type="entry name" value="MARVEL"/>
    <property type="match status" value="1"/>
</dbReference>
<dbReference type="GO" id="GO:0016324">
    <property type="term" value="C:apical plasma membrane"/>
    <property type="evidence" value="ECO:0007669"/>
    <property type="project" value="UniProtKB-SubCell"/>
</dbReference>
<dbReference type="eggNOG" id="KOG4788">
    <property type="taxonomic scope" value="Eukaryota"/>
</dbReference>
<dbReference type="InterPro" id="IPR050578">
    <property type="entry name" value="MARVEL-CKLF_proteins"/>
</dbReference>
<reference evidence="15" key="2">
    <citation type="submission" date="2025-08" db="UniProtKB">
        <authorList>
            <consortium name="Ensembl"/>
        </authorList>
    </citation>
    <scope>IDENTIFICATION</scope>
</reference>
<reference evidence="15" key="3">
    <citation type="submission" date="2025-09" db="UniProtKB">
        <authorList>
            <consortium name="Ensembl"/>
        </authorList>
    </citation>
    <scope>IDENTIFICATION</scope>
</reference>
<proteinExistence type="inferred from homology"/>
<keyword evidence="5 13" id="KW-1133">Transmembrane helix</keyword>
<feature type="domain" description="MARVEL" evidence="14">
    <location>
        <begin position="34"/>
        <end position="163"/>
    </location>
</feature>
<accession>H2T7G6</accession>
<evidence type="ECO:0000313" key="16">
    <source>
        <dbReference type="Proteomes" id="UP000005226"/>
    </source>
</evidence>
<evidence type="ECO:0000256" key="11">
    <source>
        <dbReference type="PROSITE-ProRule" id="PRU00581"/>
    </source>
</evidence>
<name>H2T7G6_TAKRU</name>
<evidence type="ECO:0000256" key="9">
    <source>
        <dbReference type="ARBA" id="ARBA00050024"/>
    </source>
</evidence>
<evidence type="ECO:0000256" key="4">
    <source>
        <dbReference type="ARBA" id="ARBA00022692"/>
    </source>
</evidence>